<feature type="coiled-coil region" evidence="2">
    <location>
        <begin position="43"/>
        <end position="102"/>
    </location>
</feature>
<feature type="domain" description="NB-ARC" evidence="3">
    <location>
        <begin position="164"/>
        <end position="281"/>
    </location>
</feature>
<reference evidence="4" key="1">
    <citation type="submission" date="2022-12" db="EMBL/GenBank/DDBJ databases">
        <title>Draft genome assemblies for two species of Escallonia (Escalloniales).</title>
        <authorList>
            <person name="Chanderbali A."/>
            <person name="Dervinis C."/>
            <person name="Anghel I."/>
            <person name="Soltis D."/>
            <person name="Soltis P."/>
            <person name="Zapata F."/>
        </authorList>
    </citation>
    <scope>NUCLEOTIDE SEQUENCE</scope>
    <source>
        <strain evidence="4">UCBG64.0493</strain>
        <tissue evidence="4">Leaf</tissue>
    </source>
</reference>
<evidence type="ECO:0000256" key="1">
    <source>
        <dbReference type="ARBA" id="ARBA00022821"/>
    </source>
</evidence>
<keyword evidence="5" id="KW-1185">Reference proteome</keyword>
<keyword evidence="1" id="KW-0611">Plant defense</keyword>
<dbReference type="SUPFAM" id="SSF52540">
    <property type="entry name" value="P-loop containing nucleoside triphosphate hydrolases"/>
    <property type="match status" value="1"/>
</dbReference>
<protein>
    <recommendedName>
        <fullName evidence="3">NB-ARC domain-containing protein</fullName>
    </recommendedName>
</protein>
<organism evidence="4 5">
    <name type="scientific">Escallonia herrerae</name>
    <dbReference type="NCBI Taxonomy" id="1293975"/>
    <lineage>
        <taxon>Eukaryota</taxon>
        <taxon>Viridiplantae</taxon>
        <taxon>Streptophyta</taxon>
        <taxon>Embryophyta</taxon>
        <taxon>Tracheophyta</taxon>
        <taxon>Spermatophyta</taxon>
        <taxon>Magnoliopsida</taxon>
        <taxon>eudicotyledons</taxon>
        <taxon>Gunneridae</taxon>
        <taxon>Pentapetalae</taxon>
        <taxon>asterids</taxon>
        <taxon>campanulids</taxon>
        <taxon>Escalloniales</taxon>
        <taxon>Escalloniaceae</taxon>
        <taxon>Escallonia</taxon>
    </lineage>
</organism>
<dbReference type="GO" id="GO:0043531">
    <property type="term" value="F:ADP binding"/>
    <property type="evidence" value="ECO:0007669"/>
    <property type="project" value="InterPro"/>
</dbReference>
<dbReference type="Proteomes" id="UP001188597">
    <property type="component" value="Unassembled WGS sequence"/>
</dbReference>
<keyword evidence="2" id="KW-0175">Coiled coil</keyword>
<dbReference type="PANTHER" id="PTHR33463:SF209">
    <property type="entry name" value="DISEASE RESISTANCE PROTEIN RPS2-LIKE"/>
    <property type="match status" value="1"/>
</dbReference>
<dbReference type="Gene3D" id="3.40.50.300">
    <property type="entry name" value="P-loop containing nucleotide triphosphate hydrolases"/>
    <property type="match status" value="1"/>
</dbReference>
<evidence type="ECO:0000256" key="2">
    <source>
        <dbReference type="SAM" id="Coils"/>
    </source>
</evidence>
<dbReference type="InterPro" id="IPR002182">
    <property type="entry name" value="NB-ARC"/>
</dbReference>
<evidence type="ECO:0000313" key="5">
    <source>
        <dbReference type="Proteomes" id="UP001188597"/>
    </source>
</evidence>
<dbReference type="Pfam" id="PF00931">
    <property type="entry name" value="NB-ARC"/>
    <property type="match status" value="1"/>
</dbReference>
<proteinExistence type="predicted"/>
<evidence type="ECO:0000259" key="3">
    <source>
        <dbReference type="Pfam" id="PF00931"/>
    </source>
</evidence>
<name>A0AA89AFC6_9ASTE</name>
<evidence type="ECO:0000313" key="4">
    <source>
        <dbReference type="EMBL" id="KAK3000197.1"/>
    </source>
</evidence>
<dbReference type="EMBL" id="JAVXUP010003068">
    <property type="protein sequence ID" value="KAK3000197.1"/>
    <property type="molecule type" value="Genomic_DNA"/>
</dbReference>
<dbReference type="PANTHER" id="PTHR33463">
    <property type="entry name" value="NB-ARC DOMAIN-CONTAINING PROTEIN-RELATED"/>
    <property type="match status" value="1"/>
</dbReference>
<dbReference type="AlphaFoldDB" id="A0AA89AFC6"/>
<sequence>MAEAIAAVAAGANVLTSLAHVRTALRDPTAEKILKSKNFKEIYASLEKEMRTLISTRDDFNSEVQTNRVTKMPSNRYVNWIREELEREVEVIKREYETCIKKLQILNPLSRRGLSRKMKTKYIEAHNLLDDANRLEVFLVEKEPESDVKQIAPDIKAFPALQGPLERILDLLTKPKVTGIRIHEAVGIGKTTVMQNLNNNVKVAEMFQIVIWVKVSTEGNTENLSTELLQQNIVRRLKLDMERINHVEDVADRIRVELEGKRYLLLLDDVKRNLDLRGIGILGRRLLRASTNRYDVKSFYKSLSFCCEYLDDDCQKNCFYYSALYPEDSNIYIVLENIGFDLYFLQQNINNIKRLNVVK</sequence>
<accession>A0AA89AFC6</accession>
<comment type="caution">
    <text evidence="4">The sequence shown here is derived from an EMBL/GenBank/DDBJ whole genome shotgun (WGS) entry which is preliminary data.</text>
</comment>
<dbReference type="InterPro" id="IPR027417">
    <property type="entry name" value="P-loop_NTPase"/>
</dbReference>
<dbReference type="InterPro" id="IPR050905">
    <property type="entry name" value="Plant_NBS-LRR"/>
</dbReference>
<gene>
    <name evidence="4" type="ORF">RJ639_023699</name>
</gene>